<feature type="domain" description="Glucosamine inositolphosphorylceramide transferase 1 N-terminal" evidence="1">
    <location>
        <begin position="131"/>
        <end position="276"/>
    </location>
</feature>
<gene>
    <name evidence="2" type="ORF">GTC17260_03170</name>
</gene>
<reference evidence="2" key="1">
    <citation type="submission" date="2024-07" db="EMBL/GenBank/DDBJ databases">
        <title>Complete genome sequence of Prevotella sp. YM-2024 GTC17260.</title>
        <authorList>
            <person name="Hayashi M."/>
            <person name="Muto Y."/>
            <person name="Tanaka K."/>
            <person name="Niwa H."/>
        </authorList>
    </citation>
    <scope>NUCLEOTIDE SEQUENCE</scope>
    <source>
        <strain evidence="2">GTC17260</strain>
    </source>
</reference>
<dbReference type="InterPro" id="IPR056442">
    <property type="entry name" value="GINT1_N"/>
</dbReference>
<evidence type="ECO:0000313" key="2">
    <source>
        <dbReference type="EMBL" id="BFO77682.1"/>
    </source>
</evidence>
<dbReference type="Pfam" id="PF24793">
    <property type="entry name" value="GINT1_N"/>
    <property type="match status" value="1"/>
</dbReference>
<dbReference type="AlphaFoldDB" id="A0AB33JDT8"/>
<proteinExistence type="predicted"/>
<sequence>MMSFLKSYIKNFTAEQWNVGFILNDIEEIIAGGQIKVDWIKHNYRKSWFADPFILDVTDKEIILLVEEFYKPIGRGRISKLVIDKTSCKLIQLDVVLELPTHLSFPVIIRPEDESSSFVKLIDVDYARTTEPFVYLMPENGESGYLSVYKYYFQSNKIDIIGSVLDEPVEDAVPINIDNEIYLFCTPRENPNGNILQIFQWSNGKRKFEKVHTLTFEENIARMSGMFFPHNKTLVRPTQECNTQYGHAITLQKFQKPIDSITSIDFKEVRRIYSVHPSLTVGSHTFNIYKGIIVTDALGFDRMWIRKMIHYCGLKKG</sequence>
<protein>
    <recommendedName>
        <fullName evidence="1">Glucosamine inositolphosphorylceramide transferase 1 N-terminal domain-containing protein</fullName>
    </recommendedName>
</protein>
<organism evidence="2">
    <name type="scientific">Prevotella sp. GTC17260</name>
    <dbReference type="NCBI Taxonomy" id="3236796"/>
    <lineage>
        <taxon>Bacteria</taxon>
        <taxon>Pseudomonadati</taxon>
        <taxon>Bacteroidota</taxon>
        <taxon>Bacteroidia</taxon>
        <taxon>Bacteroidales</taxon>
        <taxon>Prevotellaceae</taxon>
        <taxon>Prevotella</taxon>
    </lineage>
</organism>
<name>A0AB33JDT8_9BACT</name>
<evidence type="ECO:0000259" key="1">
    <source>
        <dbReference type="Pfam" id="PF24793"/>
    </source>
</evidence>
<accession>A0AB33JDT8</accession>
<dbReference type="EMBL" id="AP035788">
    <property type="protein sequence ID" value="BFO77682.1"/>
    <property type="molecule type" value="Genomic_DNA"/>
</dbReference>